<dbReference type="InterPro" id="IPR046588">
    <property type="entry name" value="DUF6646"/>
</dbReference>
<reference evidence="3" key="1">
    <citation type="journal article" date="2019" name="Int. J. Syst. Evol. Microbiol.">
        <title>The Global Catalogue of Microorganisms (GCM) 10K type strain sequencing project: providing services to taxonomists for standard genome sequencing and annotation.</title>
        <authorList>
            <consortium name="The Broad Institute Genomics Platform"/>
            <consortium name="The Broad Institute Genome Sequencing Center for Infectious Disease"/>
            <person name="Wu L."/>
            <person name="Ma J."/>
        </authorList>
    </citation>
    <scope>NUCLEOTIDE SEQUENCE [LARGE SCALE GENOMIC DNA]</scope>
    <source>
        <strain evidence="3">JCM 17633</strain>
    </source>
</reference>
<dbReference type="EMBL" id="BAABCB010000030">
    <property type="protein sequence ID" value="GAA4246484.1"/>
    <property type="molecule type" value="Genomic_DNA"/>
</dbReference>
<name>A0ABP8D2X4_9FLAO</name>
<organism evidence="2 3">
    <name type="scientific">Winogradskyella damuponensis</name>
    <dbReference type="NCBI Taxonomy" id="943939"/>
    <lineage>
        <taxon>Bacteria</taxon>
        <taxon>Pseudomonadati</taxon>
        <taxon>Bacteroidota</taxon>
        <taxon>Flavobacteriia</taxon>
        <taxon>Flavobacteriales</taxon>
        <taxon>Flavobacteriaceae</taxon>
        <taxon>Winogradskyella</taxon>
    </lineage>
</organism>
<feature type="signal peptide" evidence="1">
    <location>
        <begin position="1"/>
        <end position="20"/>
    </location>
</feature>
<protein>
    <submittedName>
        <fullName evidence="2">OmpA family outer membrane protein</fullName>
    </submittedName>
</protein>
<keyword evidence="3" id="KW-1185">Reference proteome</keyword>
<evidence type="ECO:0000256" key="1">
    <source>
        <dbReference type="SAM" id="SignalP"/>
    </source>
</evidence>
<dbReference type="RefSeq" id="WP_344716064.1">
    <property type="nucleotide sequence ID" value="NZ_BAABCB010000030.1"/>
</dbReference>
<sequence length="163" mass="17762">MKNILLVVALLAISFGNAQAFEGKGDTKFQVGANFQEYATGINVSYDYGLGENMSVGLSSTYALGISDGLDADFGDRFDLKARFNANLGNVINIDENFDFYPGLSLSLKNFGGHVGARYFFSQGFGVYSEASFPLAKYSNDKSKVGYYIHNQFAFNIGAVFNL</sequence>
<gene>
    <name evidence="2" type="ORF">GCM10022292_33130</name>
</gene>
<keyword evidence="1" id="KW-0732">Signal</keyword>
<comment type="caution">
    <text evidence="2">The sequence shown here is derived from an EMBL/GenBank/DDBJ whole genome shotgun (WGS) entry which is preliminary data.</text>
</comment>
<proteinExistence type="predicted"/>
<dbReference type="Pfam" id="PF20351">
    <property type="entry name" value="DUF6646"/>
    <property type="match status" value="1"/>
</dbReference>
<evidence type="ECO:0000313" key="3">
    <source>
        <dbReference type="Proteomes" id="UP001501682"/>
    </source>
</evidence>
<accession>A0ABP8D2X4</accession>
<dbReference type="Proteomes" id="UP001501682">
    <property type="component" value="Unassembled WGS sequence"/>
</dbReference>
<feature type="chain" id="PRO_5046613580" evidence="1">
    <location>
        <begin position="21"/>
        <end position="163"/>
    </location>
</feature>
<evidence type="ECO:0000313" key="2">
    <source>
        <dbReference type="EMBL" id="GAA4246484.1"/>
    </source>
</evidence>